<dbReference type="OrthoDB" id="2344312at2759"/>
<protein>
    <submittedName>
        <fullName evidence="2">3706_t:CDS:1</fullName>
    </submittedName>
</protein>
<organism evidence="2 3">
    <name type="scientific">Ambispora leptoticha</name>
    <dbReference type="NCBI Taxonomy" id="144679"/>
    <lineage>
        <taxon>Eukaryota</taxon>
        <taxon>Fungi</taxon>
        <taxon>Fungi incertae sedis</taxon>
        <taxon>Mucoromycota</taxon>
        <taxon>Glomeromycotina</taxon>
        <taxon>Glomeromycetes</taxon>
        <taxon>Archaeosporales</taxon>
        <taxon>Ambisporaceae</taxon>
        <taxon>Ambispora</taxon>
    </lineage>
</organism>
<sequence length="112" mass="12958">MNNPATDLPKIFIEALTIHTGKRPAIGENVIRKNTAPNVEFKHSFLILPSRRNSVDDLIKIFRFVAGIATQIYSLRQGEDEKYYISHLEEFVHPEELLIFIFGYIPFIRTIV</sequence>
<feature type="domain" description="SigF-like NTF2-like" evidence="1">
    <location>
        <begin position="1"/>
        <end position="70"/>
    </location>
</feature>
<accession>A0A9N9EQ56</accession>
<dbReference type="Proteomes" id="UP000789508">
    <property type="component" value="Unassembled WGS sequence"/>
</dbReference>
<reference evidence="2" key="1">
    <citation type="submission" date="2021-06" db="EMBL/GenBank/DDBJ databases">
        <authorList>
            <person name="Kallberg Y."/>
            <person name="Tangrot J."/>
            <person name="Rosling A."/>
        </authorList>
    </citation>
    <scope>NUCLEOTIDE SEQUENCE</scope>
    <source>
        <strain evidence="2">FL130A</strain>
    </source>
</reference>
<keyword evidence="3" id="KW-1185">Reference proteome</keyword>
<gene>
    <name evidence="2" type="ORF">ALEPTO_LOCUS11059</name>
</gene>
<proteinExistence type="predicted"/>
<feature type="non-terminal residue" evidence="2">
    <location>
        <position position="112"/>
    </location>
</feature>
<evidence type="ECO:0000313" key="2">
    <source>
        <dbReference type="EMBL" id="CAG8686842.1"/>
    </source>
</evidence>
<dbReference type="InterPro" id="IPR057514">
    <property type="entry name" value="NTF2_SigF"/>
</dbReference>
<evidence type="ECO:0000313" key="3">
    <source>
        <dbReference type="Proteomes" id="UP000789508"/>
    </source>
</evidence>
<comment type="caution">
    <text evidence="2">The sequence shown here is derived from an EMBL/GenBank/DDBJ whole genome shotgun (WGS) entry which is preliminary data.</text>
</comment>
<dbReference type="Pfam" id="PF24840">
    <property type="entry name" value="NTF2_SigF"/>
    <property type="match status" value="1"/>
</dbReference>
<dbReference type="AlphaFoldDB" id="A0A9N9EQ56"/>
<dbReference type="EMBL" id="CAJVPS010015513">
    <property type="protein sequence ID" value="CAG8686842.1"/>
    <property type="molecule type" value="Genomic_DNA"/>
</dbReference>
<evidence type="ECO:0000259" key="1">
    <source>
        <dbReference type="Pfam" id="PF24840"/>
    </source>
</evidence>
<name>A0A9N9EQ56_9GLOM</name>